<dbReference type="Proteomes" id="UP000028500">
    <property type="component" value="Unassembled WGS sequence"/>
</dbReference>
<dbReference type="EMBL" id="CBSY010000236">
    <property type="protein sequence ID" value="CDH21488.1"/>
    <property type="molecule type" value="Genomic_DNA"/>
</dbReference>
<name>A0A077PKB8_XENBV</name>
<feature type="domain" description="AMP-dependent synthetase/ligase" evidence="2">
    <location>
        <begin position="5"/>
        <end position="136"/>
    </location>
</feature>
<evidence type="ECO:0000256" key="1">
    <source>
        <dbReference type="ARBA" id="ARBA00006432"/>
    </source>
</evidence>
<dbReference type="PANTHER" id="PTHR22754">
    <property type="entry name" value="DISCO-INTERACTING PROTEIN 2 DIP2 -RELATED"/>
    <property type="match status" value="1"/>
</dbReference>
<proteinExistence type="inferred from homology"/>
<dbReference type="Gene3D" id="3.40.50.12780">
    <property type="entry name" value="N-terminal domain of ligase-like"/>
    <property type="match status" value="1"/>
</dbReference>
<comment type="similarity">
    <text evidence="1">Belongs to the ATP-dependent AMP-binding enzyme family.</text>
</comment>
<keyword evidence="4" id="KW-1185">Reference proteome</keyword>
<reference evidence="3" key="1">
    <citation type="submission" date="2013-07" db="EMBL/GenBank/DDBJ databases">
        <title>Sub-species coevolution in mutualistic symbiosis.</title>
        <authorList>
            <person name="Murfin K."/>
            <person name="Klassen J."/>
            <person name="Lee M."/>
            <person name="Forst S."/>
            <person name="Stock P."/>
            <person name="Goodrich-Blair H."/>
        </authorList>
    </citation>
    <scope>NUCLEOTIDE SEQUENCE [LARGE SCALE GENOMIC DNA]</scope>
    <source>
        <strain evidence="3">Kraussei Quebec</strain>
    </source>
</reference>
<dbReference type="SUPFAM" id="SSF56801">
    <property type="entry name" value="Acetyl-CoA synthetase-like"/>
    <property type="match status" value="1"/>
</dbReference>
<organism evidence="3 4">
    <name type="scientific">Xenorhabdus bovienii str. kraussei Quebec</name>
    <dbReference type="NCBI Taxonomy" id="1398203"/>
    <lineage>
        <taxon>Bacteria</taxon>
        <taxon>Pseudomonadati</taxon>
        <taxon>Pseudomonadota</taxon>
        <taxon>Gammaproteobacteria</taxon>
        <taxon>Enterobacterales</taxon>
        <taxon>Morganellaceae</taxon>
        <taxon>Xenorhabdus</taxon>
    </lineage>
</organism>
<sequence>MLAPCWLPFYHDLGMFCGLLLPLLSGGCCNFMPPVHLISEPFRWLKIIHDYQANSVAAPDFAWELCASMVTDEGITQLDLSSVKMAMNAAEPIRAETMNRFASRFSATGFRPQSFTPVYGMAESTLAQLTDYIEQHRSQINTNETLAEPKKADKEIAITCRLWSAKNATAFRGKQKPDGSLGSRCRPVCRCAGGGADPATESLYPMQSVNCRLF</sequence>
<dbReference type="RefSeq" id="WP_071824344.1">
    <property type="nucleotide sequence ID" value="NZ_CAWLZI010000045.1"/>
</dbReference>
<dbReference type="InterPro" id="IPR000873">
    <property type="entry name" value="AMP-dep_synth/lig_dom"/>
</dbReference>
<dbReference type="AlphaFoldDB" id="A0A077PKB8"/>
<dbReference type="HOGENOM" id="CLU_1288483_0_0_6"/>
<evidence type="ECO:0000313" key="3">
    <source>
        <dbReference type="EMBL" id="CDH21488.1"/>
    </source>
</evidence>
<gene>
    <name evidence="3" type="ORF">XBKQ1_470020</name>
</gene>
<comment type="caution">
    <text evidence="3">The sequence shown here is derived from an EMBL/GenBank/DDBJ whole genome shotgun (WGS) entry which is preliminary data.</text>
</comment>
<accession>A0A077PKB8</accession>
<dbReference type="PANTHER" id="PTHR22754:SF32">
    <property type="entry name" value="DISCO-INTERACTING PROTEIN 2"/>
    <property type="match status" value="1"/>
</dbReference>
<evidence type="ECO:0000259" key="2">
    <source>
        <dbReference type="Pfam" id="PF00501"/>
    </source>
</evidence>
<evidence type="ECO:0000313" key="4">
    <source>
        <dbReference type="Proteomes" id="UP000028500"/>
    </source>
</evidence>
<dbReference type="Pfam" id="PF00501">
    <property type="entry name" value="AMP-binding"/>
    <property type="match status" value="1"/>
</dbReference>
<dbReference type="InterPro" id="IPR042099">
    <property type="entry name" value="ANL_N_sf"/>
</dbReference>
<protein>
    <recommendedName>
        <fullName evidence="2">AMP-dependent synthetase/ligase domain-containing protein</fullName>
    </recommendedName>
</protein>